<keyword evidence="2" id="KW-0145">Chemotaxis</keyword>
<gene>
    <name evidence="7" type="primary">Ccl3_1</name>
    <name evidence="7" type="ORF">SCOUMB_R04163</name>
</gene>
<dbReference type="PANTHER" id="PTHR12015">
    <property type="entry name" value="SMALL INDUCIBLE CYTOKINE A"/>
    <property type="match status" value="1"/>
</dbReference>
<dbReference type="PANTHER" id="PTHR12015:SF103">
    <property type="entry name" value="C-C MOTIF CHEMOKINE 4-RELATED"/>
    <property type="match status" value="1"/>
</dbReference>
<feature type="non-terminal residue" evidence="7">
    <location>
        <position position="87"/>
    </location>
</feature>
<dbReference type="GO" id="GO:0005615">
    <property type="term" value="C:extracellular space"/>
    <property type="evidence" value="ECO:0007669"/>
    <property type="project" value="UniProtKB-KW"/>
</dbReference>
<evidence type="ECO:0000256" key="2">
    <source>
        <dbReference type="ARBA" id="ARBA00022500"/>
    </source>
</evidence>
<dbReference type="GO" id="GO:0070098">
    <property type="term" value="P:chemokine-mediated signaling pathway"/>
    <property type="evidence" value="ECO:0007669"/>
    <property type="project" value="TreeGrafter"/>
</dbReference>
<protein>
    <submittedName>
        <fullName evidence="7">CCL3 protein</fullName>
    </submittedName>
</protein>
<keyword evidence="3" id="KW-0202">Cytokine</keyword>
<evidence type="ECO:0000256" key="3">
    <source>
        <dbReference type="ARBA" id="ARBA00022514"/>
    </source>
</evidence>
<sequence>MKVPAASLAALLLVSICSSAEIHHDTSPTFCCLRYLHHAVPRSHIISAYKTSSKCILPAVILVTKKGKKLCTDPKARWVQVHLKMEH</sequence>
<feature type="signal peptide" evidence="5">
    <location>
        <begin position="1"/>
        <end position="19"/>
    </location>
</feature>
<feature type="chain" id="PRO_5029600804" evidence="5">
    <location>
        <begin position="20"/>
        <end position="87"/>
    </location>
</feature>
<dbReference type="InterPro" id="IPR039809">
    <property type="entry name" value="Chemokine_b/g/d"/>
</dbReference>
<dbReference type="GO" id="GO:0048020">
    <property type="term" value="F:CCR chemokine receptor binding"/>
    <property type="evidence" value="ECO:0007669"/>
    <property type="project" value="TreeGrafter"/>
</dbReference>
<dbReference type="Gene3D" id="2.40.50.40">
    <property type="match status" value="1"/>
</dbReference>
<keyword evidence="8" id="KW-1185">Reference proteome</keyword>
<dbReference type="GO" id="GO:0030335">
    <property type="term" value="P:positive regulation of cell migration"/>
    <property type="evidence" value="ECO:0007669"/>
    <property type="project" value="TreeGrafter"/>
</dbReference>
<dbReference type="GO" id="GO:0048245">
    <property type="term" value="P:eosinophil chemotaxis"/>
    <property type="evidence" value="ECO:0007669"/>
    <property type="project" value="TreeGrafter"/>
</dbReference>
<evidence type="ECO:0000259" key="6">
    <source>
        <dbReference type="SMART" id="SM00199"/>
    </source>
</evidence>
<dbReference type="OrthoDB" id="8934837at2759"/>
<dbReference type="SUPFAM" id="SSF54117">
    <property type="entry name" value="Interleukin 8-like chemokines"/>
    <property type="match status" value="1"/>
</dbReference>
<evidence type="ECO:0000256" key="5">
    <source>
        <dbReference type="SAM" id="SignalP"/>
    </source>
</evidence>
<dbReference type="AlphaFoldDB" id="A0A7L4I0J8"/>
<evidence type="ECO:0000313" key="8">
    <source>
        <dbReference type="Proteomes" id="UP000539032"/>
    </source>
</evidence>
<dbReference type="GO" id="GO:0006954">
    <property type="term" value="P:inflammatory response"/>
    <property type="evidence" value="ECO:0007669"/>
    <property type="project" value="TreeGrafter"/>
</dbReference>
<feature type="domain" description="Chemokine interleukin-8-like" evidence="6">
    <location>
        <begin position="28"/>
        <end position="86"/>
    </location>
</feature>
<name>A0A7L4I0J8_SCOUM</name>
<proteinExistence type="inferred from homology"/>
<dbReference type="Pfam" id="PF00048">
    <property type="entry name" value="IL8"/>
    <property type="match status" value="1"/>
</dbReference>
<dbReference type="GO" id="GO:0061844">
    <property type="term" value="P:antimicrobial humoral immune response mediated by antimicrobial peptide"/>
    <property type="evidence" value="ECO:0007669"/>
    <property type="project" value="TreeGrafter"/>
</dbReference>
<dbReference type="CDD" id="cd00272">
    <property type="entry name" value="Chemokine_CC"/>
    <property type="match status" value="1"/>
</dbReference>
<keyword evidence="4 5" id="KW-0732">Signal</keyword>
<dbReference type="GO" id="GO:0008009">
    <property type="term" value="F:chemokine activity"/>
    <property type="evidence" value="ECO:0007669"/>
    <property type="project" value="InterPro"/>
</dbReference>
<comment type="caution">
    <text evidence="7">The sequence shown here is derived from an EMBL/GenBank/DDBJ whole genome shotgun (WGS) entry which is preliminary data.</text>
</comment>
<organism evidence="7 8">
    <name type="scientific">Scopus umbretta</name>
    <name type="common">Hammerkop</name>
    <dbReference type="NCBI Taxonomy" id="33581"/>
    <lineage>
        <taxon>Eukaryota</taxon>
        <taxon>Metazoa</taxon>
        <taxon>Chordata</taxon>
        <taxon>Craniata</taxon>
        <taxon>Vertebrata</taxon>
        <taxon>Euteleostomi</taxon>
        <taxon>Archelosauria</taxon>
        <taxon>Archosauria</taxon>
        <taxon>Dinosauria</taxon>
        <taxon>Saurischia</taxon>
        <taxon>Theropoda</taxon>
        <taxon>Coelurosauria</taxon>
        <taxon>Aves</taxon>
        <taxon>Neognathae</taxon>
        <taxon>Neoaves</taxon>
        <taxon>Aequornithes</taxon>
        <taxon>Pelecaniformes</taxon>
        <taxon>Scopidae</taxon>
        <taxon>Scopus</taxon>
    </lineage>
</organism>
<dbReference type="FunFam" id="2.40.50.40:FF:000002">
    <property type="entry name" value="C-C motif chemokine"/>
    <property type="match status" value="1"/>
</dbReference>
<dbReference type="Proteomes" id="UP000539032">
    <property type="component" value="Unassembled WGS sequence"/>
</dbReference>
<evidence type="ECO:0000313" key="7">
    <source>
        <dbReference type="EMBL" id="NXX59238.1"/>
    </source>
</evidence>
<dbReference type="SMART" id="SM00199">
    <property type="entry name" value="SCY"/>
    <property type="match status" value="1"/>
</dbReference>
<evidence type="ECO:0000256" key="1">
    <source>
        <dbReference type="ARBA" id="ARBA00010868"/>
    </source>
</evidence>
<evidence type="ECO:0000256" key="4">
    <source>
        <dbReference type="ARBA" id="ARBA00022729"/>
    </source>
</evidence>
<reference evidence="7 8" key="1">
    <citation type="submission" date="2020-02" db="EMBL/GenBank/DDBJ databases">
        <title>Bird 10,000 Genomes (B10K) Project - Family phase.</title>
        <authorList>
            <person name="Zhang G."/>
        </authorList>
    </citation>
    <scope>NUCLEOTIDE SEQUENCE [LARGE SCALE GENOMIC DNA]</scope>
    <source>
        <strain evidence="7">B10K-DU-002-70</strain>
        <tissue evidence="7">Muscle</tissue>
    </source>
</reference>
<dbReference type="InterPro" id="IPR036048">
    <property type="entry name" value="Interleukin_8-like_sf"/>
</dbReference>
<dbReference type="InterPro" id="IPR001811">
    <property type="entry name" value="Chemokine_IL8-like_dom"/>
</dbReference>
<feature type="non-terminal residue" evidence="7">
    <location>
        <position position="1"/>
    </location>
</feature>
<comment type="similarity">
    <text evidence="1">Belongs to the intercrine beta (chemokine CC) family.</text>
</comment>
<accession>A0A7L4I0J8</accession>
<dbReference type="EMBL" id="VZTL01049520">
    <property type="protein sequence ID" value="NXX59238.1"/>
    <property type="molecule type" value="Genomic_DNA"/>
</dbReference>